<dbReference type="AlphaFoldDB" id="X5MM31"/>
<dbReference type="HOGENOM" id="CLU_1232918_0_0_5"/>
<dbReference type="STRING" id="1458461.BN1012_Phect1806"/>
<evidence type="ECO:0000259" key="3">
    <source>
        <dbReference type="PROSITE" id="PS50977"/>
    </source>
</evidence>
<dbReference type="PANTHER" id="PTHR30055">
    <property type="entry name" value="HTH-TYPE TRANSCRIPTIONAL REGULATOR RUTR"/>
    <property type="match status" value="1"/>
</dbReference>
<keyword evidence="1 2" id="KW-0238">DNA-binding</keyword>
<dbReference type="OrthoDB" id="5526106at2"/>
<feature type="domain" description="HTH tetR-type" evidence="3">
    <location>
        <begin position="14"/>
        <end position="74"/>
    </location>
</feature>
<dbReference type="SUPFAM" id="SSF46689">
    <property type="entry name" value="Homeodomain-like"/>
    <property type="match status" value="1"/>
</dbReference>
<dbReference type="GO" id="GO:0000976">
    <property type="term" value="F:transcription cis-regulatory region binding"/>
    <property type="evidence" value="ECO:0007669"/>
    <property type="project" value="TreeGrafter"/>
</dbReference>
<dbReference type="Proteomes" id="UP000032160">
    <property type="component" value="Chromosome I"/>
</dbReference>
<dbReference type="InterPro" id="IPR009057">
    <property type="entry name" value="Homeodomain-like_sf"/>
</dbReference>
<dbReference type="EMBL" id="HG966617">
    <property type="protein sequence ID" value="CDO60020.1"/>
    <property type="molecule type" value="Genomic_DNA"/>
</dbReference>
<dbReference type="InterPro" id="IPR001647">
    <property type="entry name" value="HTH_TetR"/>
</dbReference>
<evidence type="ECO:0000313" key="4">
    <source>
        <dbReference type="EMBL" id="CDO60020.1"/>
    </source>
</evidence>
<name>X5MM31_9HYPH</name>
<sequence>MQDRQNQRVRRSPEEARALIIASAETILLREGVQAVQVRAVAREAGMTDAGITHHFGNREGLLTALLDNGARKTREAISETVQSWVEEEPDIARLVETLHDLYRGGYAALALQLYNSGWQDTGQPLLEPVVAPLMARNKNPQTSEEDLRGALASLHQWLALEPLFGSPFRRSAGLKQNSKVKLQLAWWINSIEAMLRPNT</sequence>
<protein>
    <submittedName>
        <fullName evidence="4">Transcriptional regulator, TetR family</fullName>
    </submittedName>
</protein>
<dbReference type="RefSeq" id="WP_052534295.1">
    <property type="nucleotide sequence ID" value="NZ_HG966617.1"/>
</dbReference>
<dbReference type="PRINTS" id="PR00455">
    <property type="entry name" value="HTHTETR"/>
</dbReference>
<dbReference type="PANTHER" id="PTHR30055:SF148">
    <property type="entry name" value="TETR-FAMILY TRANSCRIPTIONAL REGULATOR"/>
    <property type="match status" value="1"/>
</dbReference>
<feature type="DNA-binding region" description="H-T-H motif" evidence="2">
    <location>
        <begin position="37"/>
        <end position="56"/>
    </location>
</feature>
<reference evidence="4 5" key="1">
    <citation type="journal article" date="2014" name="Front. Genet.">
        <title>Genome and metabolic network of "Candidatus Phaeomarinobacter ectocarpi" Ec32, a new candidate genus of Alphaproteobacteria frequently associated with brown algae.</title>
        <authorList>
            <person name="Dittami S.M."/>
            <person name="Barbeyron T."/>
            <person name="Boyen C."/>
            <person name="Cambefort J."/>
            <person name="Collet G."/>
            <person name="Delage L."/>
            <person name="Gobet A."/>
            <person name="Groisillier A."/>
            <person name="Leblanc C."/>
            <person name="Michel G."/>
            <person name="Scornet D."/>
            <person name="Siegel A."/>
            <person name="Tapia J.E."/>
            <person name="Tonon T."/>
        </authorList>
    </citation>
    <scope>NUCLEOTIDE SEQUENCE [LARGE SCALE GENOMIC DNA]</scope>
    <source>
        <strain evidence="4 5">Ec32</strain>
    </source>
</reference>
<evidence type="ECO:0000313" key="5">
    <source>
        <dbReference type="Proteomes" id="UP000032160"/>
    </source>
</evidence>
<proteinExistence type="predicted"/>
<dbReference type="Gene3D" id="1.10.357.10">
    <property type="entry name" value="Tetracycline Repressor, domain 2"/>
    <property type="match status" value="1"/>
</dbReference>
<dbReference type="KEGG" id="pect:BN1012_Phect1806"/>
<keyword evidence="5" id="KW-1185">Reference proteome</keyword>
<dbReference type="GO" id="GO:0003700">
    <property type="term" value="F:DNA-binding transcription factor activity"/>
    <property type="evidence" value="ECO:0007669"/>
    <property type="project" value="TreeGrafter"/>
</dbReference>
<gene>
    <name evidence="4" type="ORF">BN1012_Phect1806</name>
</gene>
<dbReference type="PROSITE" id="PS50977">
    <property type="entry name" value="HTH_TETR_2"/>
    <property type="match status" value="1"/>
</dbReference>
<organism evidence="4 5">
    <name type="scientific">Candidatus Phaeomarinibacter ectocarpi</name>
    <dbReference type="NCBI Taxonomy" id="1458461"/>
    <lineage>
        <taxon>Bacteria</taxon>
        <taxon>Pseudomonadati</taxon>
        <taxon>Pseudomonadota</taxon>
        <taxon>Alphaproteobacteria</taxon>
        <taxon>Hyphomicrobiales</taxon>
        <taxon>Parvibaculaceae</taxon>
        <taxon>Candidatus Phaeomarinibacter</taxon>
    </lineage>
</organism>
<evidence type="ECO:0000256" key="1">
    <source>
        <dbReference type="ARBA" id="ARBA00023125"/>
    </source>
</evidence>
<accession>X5MM31</accession>
<dbReference type="InterPro" id="IPR050109">
    <property type="entry name" value="HTH-type_TetR-like_transc_reg"/>
</dbReference>
<evidence type="ECO:0000256" key="2">
    <source>
        <dbReference type="PROSITE-ProRule" id="PRU00335"/>
    </source>
</evidence>
<dbReference type="Pfam" id="PF00440">
    <property type="entry name" value="TetR_N"/>
    <property type="match status" value="1"/>
</dbReference>